<evidence type="ECO:0000313" key="4">
    <source>
        <dbReference type="Proteomes" id="UP000290401"/>
    </source>
</evidence>
<reference evidence="2 4" key="2">
    <citation type="submission" date="2018-10" db="EMBL/GenBank/DDBJ databases">
        <title>Bradyrhizobium sp. nov., effective nodules isolated from peanut in China.</title>
        <authorList>
            <person name="Li Y."/>
        </authorList>
    </citation>
    <scope>NUCLEOTIDE SEQUENCE [LARGE SCALE GENOMIC DNA]</scope>
    <source>
        <strain evidence="2 4">CCBAU 53426</strain>
    </source>
</reference>
<evidence type="ECO:0000313" key="2">
    <source>
        <dbReference type="EMBL" id="RXH09629.1"/>
    </source>
</evidence>
<dbReference type="Pfam" id="PF04392">
    <property type="entry name" value="ABC_sub_bind"/>
    <property type="match status" value="1"/>
</dbReference>
<keyword evidence="4" id="KW-1185">Reference proteome</keyword>
<gene>
    <name evidence="2" type="ORF">EAS56_25315</name>
    <name evidence="1" type="ORF">XH91_27120</name>
</gene>
<dbReference type="Proteomes" id="UP000288972">
    <property type="component" value="Chromosome"/>
</dbReference>
<protein>
    <submittedName>
        <fullName evidence="1">ABC transporter substrate-binding protein</fullName>
    </submittedName>
</protein>
<organism evidence="1 3">
    <name type="scientific">Bradyrhizobium guangzhouense</name>
    <dbReference type="NCBI Taxonomy" id="1325095"/>
    <lineage>
        <taxon>Bacteria</taxon>
        <taxon>Pseudomonadati</taxon>
        <taxon>Pseudomonadota</taxon>
        <taxon>Alphaproteobacteria</taxon>
        <taxon>Hyphomicrobiales</taxon>
        <taxon>Nitrobacteraceae</taxon>
        <taxon>Bradyrhizobium</taxon>
    </lineage>
</organism>
<dbReference type="CDD" id="cd06325">
    <property type="entry name" value="PBP1_ABC_unchar_transporter"/>
    <property type="match status" value="1"/>
</dbReference>
<dbReference type="Gene3D" id="3.40.50.2300">
    <property type="match status" value="2"/>
</dbReference>
<dbReference type="PANTHER" id="PTHR35271:SF1">
    <property type="entry name" value="ABC TRANSPORTER, SUBSTRATE-BINDING LIPOPROTEIN"/>
    <property type="match status" value="1"/>
</dbReference>
<evidence type="ECO:0000313" key="3">
    <source>
        <dbReference type="Proteomes" id="UP000288972"/>
    </source>
</evidence>
<sequence length="317" mass="34307">MRRREFIFGVGASMVSPIELKAQHRKIWRVGFLGSGRLDLALPVFRRRMIEQGYVEGSTYVLDVREARGQFDLLPQLMKEIMNGGPDVIVAEATPAIAVAQHATSTIPIVMAPSTDPVGSGFVESFAHPGGNITGFANMFGDLAAKSLEMLRLVVPSVKRIAVLMSANPTHQKMLELARGGADRLGLTLFPFVAPAPADLERAFSGMKETNCEAVYVLADPFRPAIAKLAAEARLPSIYQYSLFVDIGGLMSYGPNILSIFDRAAVYVDKIIKGARPADLPVEQPERFELVLNLKAAKALGLSISPSAISLADKVLE</sequence>
<reference evidence="1 3" key="1">
    <citation type="submission" date="2018-06" db="EMBL/GenBank/DDBJ databases">
        <title>Comparative genomics of rhizobia nodulating Arachis hypogaea in China.</title>
        <authorList>
            <person name="Li Y."/>
        </authorList>
    </citation>
    <scope>NUCLEOTIDE SEQUENCE [LARGE SCALE GENOMIC DNA]</scope>
    <source>
        <strain evidence="1 3">CCBAU 51670</strain>
    </source>
</reference>
<dbReference type="EMBL" id="RDQZ01000024">
    <property type="protein sequence ID" value="RXH09629.1"/>
    <property type="molecule type" value="Genomic_DNA"/>
</dbReference>
<proteinExistence type="predicted"/>
<accession>A0AAE5X4D7</accession>
<dbReference type="Proteomes" id="UP000290401">
    <property type="component" value="Unassembled WGS sequence"/>
</dbReference>
<name>A0AAE5X4D7_9BRAD</name>
<evidence type="ECO:0000313" key="1">
    <source>
        <dbReference type="EMBL" id="QAU48667.1"/>
    </source>
</evidence>
<dbReference type="SUPFAM" id="SSF53822">
    <property type="entry name" value="Periplasmic binding protein-like I"/>
    <property type="match status" value="1"/>
</dbReference>
<dbReference type="EMBL" id="CP030053">
    <property type="protein sequence ID" value="QAU48667.1"/>
    <property type="molecule type" value="Genomic_DNA"/>
</dbReference>
<dbReference type="AlphaFoldDB" id="A0AAE5X4D7"/>
<dbReference type="KEGG" id="bgz:XH91_27120"/>
<dbReference type="InterPro" id="IPR028082">
    <property type="entry name" value="Peripla_BP_I"/>
</dbReference>
<dbReference type="InterPro" id="IPR007487">
    <property type="entry name" value="ABC_transpt-TYRBP-like"/>
</dbReference>
<dbReference type="PANTHER" id="PTHR35271">
    <property type="entry name" value="ABC TRANSPORTER, SUBSTRATE-BINDING LIPOPROTEIN-RELATED"/>
    <property type="match status" value="1"/>
</dbReference>